<evidence type="ECO:0000313" key="2">
    <source>
        <dbReference type="EMBL" id="MBT2163635.1"/>
    </source>
</evidence>
<dbReference type="EMBL" id="JACATN010000010">
    <property type="protein sequence ID" value="MBT2163635.1"/>
    <property type="molecule type" value="Genomic_DNA"/>
</dbReference>
<gene>
    <name evidence="2" type="ORF">HW347_20355</name>
</gene>
<reference evidence="3" key="1">
    <citation type="submission" date="2023-07" db="EMBL/GenBank/DDBJ databases">
        <title>Zobellia barbeyronii sp. nov., a new marine flavobacterium, isolated from green and red algae.</title>
        <authorList>
            <person name="Nedashkovskaya O.I."/>
            <person name="Otstavnykh N."/>
            <person name="Zhukova N."/>
            <person name="Guzev K."/>
            <person name="Chausova V."/>
            <person name="Tekutyeva L."/>
            <person name="Mikhailov V."/>
            <person name="Isaeva M."/>
        </authorList>
    </citation>
    <scope>NUCLEOTIDE SEQUENCE [LARGE SCALE GENOMIC DNA]</scope>
    <source>
        <strain evidence="3">KMM 6746</strain>
    </source>
</reference>
<evidence type="ECO:0000313" key="3">
    <source>
        <dbReference type="Proteomes" id="UP000740413"/>
    </source>
</evidence>
<dbReference type="Pfam" id="PF07691">
    <property type="entry name" value="PA14"/>
    <property type="match status" value="1"/>
</dbReference>
<dbReference type="Gene3D" id="2.60.120.380">
    <property type="match status" value="1"/>
</dbReference>
<feature type="domain" description="PA14" evidence="1">
    <location>
        <begin position="243"/>
        <end position="398"/>
    </location>
</feature>
<proteinExistence type="predicted"/>
<dbReference type="Gene3D" id="2.60.120.560">
    <property type="entry name" value="Exo-inulinase, domain 1"/>
    <property type="match status" value="1"/>
</dbReference>
<comment type="caution">
    <text evidence="2">The sequence shown here is derived from an EMBL/GenBank/DDBJ whole genome shotgun (WGS) entry which is preliminary data.</text>
</comment>
<organism evidence="2 3">
    <name type="scientific">Zobellia barbeyronii</name>
    <dbReference type="NCBI Taxonomy" id="2748009"/>
    <lineage>
        <taxon>Bacteria</taxon>
        <taxon>Pseudomonadati</taxon>
        <taxon>Bacteroidota</taxon>
        <taxon>Flavobacteriia</taxon>
        <taxon>Flavobacteriales</taxon>
        <taxon>Flavobacteriaceae</taxon>
        <taxon>Zobellia</taxon>
    </lineage>
</organism>
<dbReference type="Pfam" id="PF06439">
    <property type="entry name" value="3keto-disac_hyd"/>
    <property type="match status" value="1"/>
</dbReference>
<dbReference type="SUPFAM" id="SSF56988">
    <property type="entry name" value="Anthrax protective antigen"/>
    <property type="match status" value="1"/>
</dbReference>
<dbReference type="Proteomes" id="UP000740413">
    <property type="component" value="Unassembled WGS sequence"/>
</dbReference>
<evidence type="ECO:0000259" key="1">
    <source>
        <dbReference type="PROSITE" id="PS51820"/>
    </source>
</evidence>
<accession>A0ABS5WJU6</accession>
<dbReference type="InterPro" id="IPR037524">
    <property type="entry name" value="PA14/GLEYA"/>
</dbReference>
<sequence>MKRIVPIFILSALLYCCTEKERKVERTKSSLQEISLPFESISLNTLEDFKKISNNWSAVGGVYVDRSKEGKIISTEGKGVLVNIPTETDKGNLTTNFEHGDIELEVDVMIPKGSNSGLYFQERYEVQLFDSWEVLDVSHGDMGGIYQRWDRTKDKGNEGYEGYAPRINAAKAPGLWQHFRIIFHAPRFDSTGSKIKDAEFKEVWLNGTLIQENVKVTGATRGGIGQDEIAKAPLMIQGDHGAIAFKNLKYKLYENNKLSFSNMKMKEFKNEDVMLPNLDSLVPIREIVTDSLSSTMAVGDKVTRILDYQGKLVVPVTGDYIFDFRLNQAGGLLIIDNDTVVNRDGNFIVDSLGVSKVTLSKGEVPFRLIYNKHNPWVIGFSLSVEGPGIEKQPLHAASSIAKKKSVGGRKIMVEPTELAVTQRSFLMHENEKRTHCISVGTPQKINYAYDLASGCLLEVWNGDFLDATQMWHSRGIRQLGEPAGFAVSFHGNPEFTILESADSKWPKNVSQEALQFSEGYELDKVGIPIFTRKIESKIIKDKMVPSSDERKLNRTVLASGEGEIWHKVASGEAIEKLPDGSYIVNDESYFVDFSDDSLSPIIRVSNGEEELLVKIPAGEQKVEYSIIW</sequence>
<protein>
    <submittedName>
        <fullName evidence="2">DUF1080 domain-containing protein</fullName>
    </submittedName>
</protein>
<dbReference type="RefSeq" id="WP_214613566.1">
    <property type="nucleotide sequence ID" value="NZ_JACATN010000010.1"/>
</dbReference>
<dbReference type="InterPro" id="IPR011658">
    <property type="entry name" value="PA14_dom"/>
</dbReference>
<name>A0ABS5WJU6_9FLAO</name>
<dbReference type="InterPro" id="IPR010496">
    <property type="entry name" value="AL/BT2_dom"/>
</dbReference>
<dbReference type="PROSITE" id="PS51820">
    <property type="entry name" value="PA14"/>
    <property type="match status" value="1"/>
</dbReference>
<keyword evidence="3" id="KW-1185">Reference proteome</keyword>